<sequence>MLINRLLNSLRRPVIFLVVLAVGATTVPLNAMALQEQAMTQPDLVSSQATIMNSQWIEVYLRENEYNSSNVSNTAYYSISSSTDPDFSSAIHPAAVQNRYYPEDAPYLSTTDTPRLNMIYRIYLQMPSGTNLKEGHSYNVTVSPAVVNVPGMSADFDLSEPNPVIHVNQVGYGDGSPKVAYMSWWTGQGSISFNDAIPFQIINEQNGSSVYSGDIALKKTAAQEKWSKSDVYEMDFSDFQQEGTFHLYIPGVGVSFPFEISSTIYSDNIGYTLIRGLTMQRDGDHGLDDPAVTHWTRP</sequence>
<proteinExistence type="inferred from homology"/>
<gene>
    <name evidence="3" type="ORF">K0U00_05525</name>
</gene>
<organism evidence="3 4">
    <name type="scientific">Paenibacillus sepulcri</name>
    <dbReference type="NCBI Taxonomy" id="359917"/>
    <lineage>
        <taxon>Bacteria</taxon>
        <taxon>Bacillati</taxon>
        <taxon>Bacillota</taxon>
        <taxon>Bacilli</taxon>
        <taxon>Bacillales</taxon>
        <taxon>Paenibacillaceae</taxon>
        <taxon>Paenibacillus</taxon>
    </lineage>
</organism>
<keyword evidence="4" id="KW-1185">Reference proteome</keyword>
<protein>
    <recommendedName>
        <fullName evidence="2">Cellulase Ig-like domain-containing protein</fullName>
    </recommendedName>
</protein>
<dbReference type="InterPro" id="IPR014756">
    <property type="entry name" value="Ig_E-set"/>
</dbReference>
<evidence type="ECO:0000313" key="3">
    <source>
        <dbReference type="EMBL" id="MBW7453496.1"/>
    </source>
</evidence>
<evidence type="ECO:0000256" key="1">
    <source>
        <dbReference type="ARBA" id="ARBA00007072"/>
    </source>
</evidence>
<dbReference type="Proteomes" id="UP001519887">
    <property type="component" value="Unassembled WGS sequence"/>
</dbReference>
<dbReference type="SUPFAM" id="SSF81296">
    <property type="entry name" value="E set domains"/>
    <property type="match status" value="1"/>
</dbReference>
<comment type="similarity">
    <text evidence="1">Belongs to the glycosyl hydrolase 9 (cellulase E) family.</text>
</comment>
<name>A0ABS7BYC8_9BACL</name>
<evidence type="ECO:0000259" key="2">
    <source>
        <dbReference type="Pfam" id="PF02927"/>
    </source>
</evidence>
<dbReference type="EMBL" id="JAHZIK010000080">
    <property type="protein sequence ID" value="MBW7453496.1"/>
    <property type="molecule type" value="Genomic_DNA"/>
</dbReference>
<feature type="domain" description="Cellulase Ig-like" evidence="2">
    <location>
        <begin position="161"/>
        <end position="253"/>
    </location>
</feature>
<accession>A0ABS7BYC8</accession>
<dbReference type="InterPro" id="IPR013783">
    <property type="entry name" value="Ig-like_fold"/>
</dbReference>
<dbReference type="Gene3D" id="2.60.40.10">
    <property type="entry name" value="Immunoglobulins"/>
    <property type="match status" value="1"/>
</dbReference>
<comment type="caution">
    <text evidence="3">The sequence shown here is derived from an EMBL/GenBank/DDBJ whole genome shotgun (WGS) entry which is preliminary data.</text>
</comment>
<dbReference type="Pfam" id="PF02927">
    <property type="entry name" value="CelD_N"/>
    <property type="match status" value="1"/>
</dbReference>
<reference evidence="3 4" key="1">
    <citation type="submission" date="2021-07" db="EMBL/GenBank/DDBJ databases">
        <title>Paenibacillus radiodurans sp. nov., isolated from the southeastern edge of Tengger Desert.</title>
        <authorList>
            <person name="Zhang G."/>
        </authorList>
    </citation>
    <scope>NUCLEOTIDE SEQUENCE [LARGE SCALE GENOMIC DNA]</scope>
    <source>
        <strain evidence="3 4">CCM 7311</strain>
    </source>
</reference>
<dbReference type="InterPro" id="IPR004197">
    <property type="entry name" value="Cellulase_Ig-like"/>
</dbReference>
<dbReference type="CDD" id="cd02850">
    <property type="entry name" value="E_set_Cellulase_N"/>
    <property type="match status" value="1"/>
</dbReference>
<evidence type="ECO:0000313" key="4">
    <source>
        <dbReference type="Proteomes" id="UP001519887"/>
    </source>
</evidence>
<feature type="non-terminal residue" evidence="3">
    <location>
        <position position="298"/>
    </location>
</feature>